<comment type="caution">
    <text evidence="3">The sequence shown here is derived from an EMBL/GenBank/DDBJ whole genome shotgun (WGS) entry which is preliminary data.</text>
</comment>
<dbReference type="InterPro" id="IPR005135">
    <property type="entry name" value="Endo/exonuclease/phosphatase"/>
</dbReference>
<feature type="compositionally biased region" description="Basic and acidic residues" evidence="1">
    <location>
        <begin position="1126"/>
        <end position="1137"/>
    </location>
</feature>
<name>A0A4R8W9M3_9MICO</name>
<dbReference type="InterPro" id="IPR036691">
    <property type="entry name" value="Endo/exonu/phosph_ase_sf"/>
</dbReference>
<dbReference type="RefSeq" id="WP_134508018.1">
    <property type="nucleotide sequence ID" value="NZ_SOFM01000017.1"/>
</dbReference>
<reference evidence="3 4" key="1">
    <citation type="submission" date="2019-03" db="EMBL/GenBank/DDBJ databases">
        <title>Genomics of glacier-inhabiting Cryobacterium strains.</title>
        <authorList>
            <person name="Liu Q."/>
            <person name="Xin Y.-H."/>
        </authorList>
    </citation>
    <scope>NUCLEOTIDE SEQUENCE [LARGE SCALE GENOMIC DNA]</scope>
    <source>
        <strain evidence="3 4">RHLT2-21</strain>
    </source>
</reference>
<evidence type="ECO:0000256" key="1">
    <source>
        <dbReference type="SAM" id="MobiDB-lite"/>
    </source>
</evidence>
<dbReference type="GO" id="GO:0005737">
    <property type="term" value="C:cytoplasm"/>
    <property type="evidence" value="ECO:0007669"/>
    <property type="project" value="TreeGrafter"/>
</dbReference>
<dbReference type="Pfam" id="PF03372">
    <property type="entry name" value="Exo_endo_phos"/>
    <property type="match status" value="1"/>
</dbReference>
<feature type="region of interest" description="Disordered" evidence="1">
    <location>
        <begin position="1111"/>
        <end position="1137"/>
    </location>
</feature>
<dbReference type="PANTHER" id="PTHR16320">
    <property type="entry name" value="SPHINGOMYELINASE FAMILY MEMBER"/>
    <property type="match status" value="1"/>
</dbReference>
<dbReference type="InterPro" id="IPR038772">
    <property type="entry name" value="Sph/SMPD2-like"/>
</dbReference>
<feature type="region of interest" description="Disordered" evidence="1">
    <location>
        <begin position="295"/>
        <end position="319"/>
    </location>
</feature>
<gene>
    <name evidence="3" type="ORF">E3O32_07010</name>
</gene>
<organism evidence="3 4">
    <name type="scientific">Cryobacterium mannosilyticum</name>
    <dbReference type="NCBI Taxonomy" id="1259190"/>
    <lineage>
        <taxon>Bacteria</taxon>
        <taxon>Bacillati</taxon>
        <taxon>Actinomycetota</taxon>
        <taxon>Actinomycetes</taxon>
        <taxon>Micrococcales</taxon>
        <taxon>Microbacteriaceae</taxon>
        <taxon>Cryobacterium</taxon>
    </lineage>
</organism>
<sequence>MQPFDPPAHGASGTQIAFDERRLRYLECLATRSFVRGRRFERWNAAEKRRAPVPVEGSKTGEVRSPYDAGHATLCDAVHDLGLEALDPGLAVIAAELDALPDAQRDARQRDWLLTDNRETALARALLVRARPERQDELFGWDRTGVTPEAYWAKLEVPSVHMEYLLETADFGANEILRLLYLLGDTPEHLQDAALLWRDPASQGPDPNFPESVASALHSSFTNFKYWFDDPFRCDEFSGRAKEIRTKKTELANSVNRHEEMEDGQDMTYWSENHRLLFATAEYLAGQYWPGDPFVSQRANRRDGPNGPPRPGDRTGAEHRTAAAVRVLRWLNERLRLGFAEWNAPGYYVEDLLPLLNLADFAVDPEIRTRAVMVLDLLVFDLAVASPTGAFAGSAGRAYFENKNCVWEQGTRDTGELLFGQLGHFVQSSNAAVFLATSPAYRPPDALVALARRGPSRFTARSRVSIDFDEAAAYGVGTSTAEDMEFWWSRAAYATKQTIIASRRVATEAGLLQTPPFKAILPMIKTIAEAIDTVEDIGAGILGGVAGAIGGFAVGGPVGAVIGGAAGAIAGGSGPDFTEVDAADTFSALTEGSVLSRANLYLHRTGGATLGSVQNFRRGQINFQGLPCIAALAGGGMVWTSYPSAGTRLTATLLFGAVKIDETLLPAGHDGPNWWTGNAVQPRVVQQGGAAITAYRAQAIQNLLFGPRTHAWFPKNQFDEVVGPEAARCNLDSARWFFGRSGESYVALLSARETTWADSGPWKDAEIRVDGDTNVYITQIGCAAEFGSFERFMAMVGLARVHMSGLNSSGELRCSYDVPLGERLELHYDDGARYGGEPVVDDGFPRHRSPVARIGWQQDRYAIQHGNRSVVHDLVRGTRTVGGVLTELVHDTPLTVYAQNMALLPGLLYKGIDRDAALGALIRRLRDRAPDVVGLSEMWSADDRERVTRELGDLYPFVAEGPHEASVDLGLTEFELMGGGLLLLSRHRIVACGGTVYRQCSGEDCLSNKGVLHARIEPIGNPCTVDLFLTHTQAASPTIGGTVAGARAAVRGQIRHLAAFIRASRDVIGPAILFGDFNVDLFAHPELYDYLVSELGDPVDLAPTTDVAGVVRPAGTSESDDGEISSFHDGHPSRPADDPARFGPTVERLDYLFAFPGALYSQHRANAEVVTVQWEPGRDMSDHYGIQAEIDTTRQGFPEDGGIAALAVTLRSVTCLQTTSGPGDDEVRFTLTARTSNGRILSQSTPTLEDVSAGTRQVFELQPLRLPDPGDELCLGLSGIEVDDLSADDSLGRTRLVFDRQELLAVLGTGVCIVTFPLLTGDGSEYVVEVELQRGG</sequence>
<evidence type="ECO:0000313" key="4">
    <source>
        <dbReference type="Proteomes" id="UP000297643"/>
    </source>
</evidence>
<proteinExistence type="predicted"/>
<feature type="domain" description="Endonuclease/exonuclease/phosphatase" evidence="2">
    <location>
        <begin position="916"/>
        <end position="1183"/>
    </location>
</feature>
<protein>
    <recommendedName>
        <fullName evidence="2">Endonuclease/exonuclease/phosphatase domain-containing protein</fullName>
    </recommendedName>
</protein>
<dbReference type="GO" id="GO:0004767">
    <property type="term" value="F:sphingomyelin phosphodiesterase activity"/>
    <property type="evidence" value="ECO:0007669"/>
    <property type="project" value="InterPro"/>
</dbReference>
<evidence type="ECO:0000259" key="2">
    <source>
        <dbReference type="Pfam" id="PF03372"/>
    </source>
</evidence>
<dbReference type="SUPFAM" id="SSF56219">
    <property type="entry name" value="DNase I-like"/>
    <property type="match status" value="1"/>
</dbReference>
<evidence type="ECO:0000313" key="3">
    <source>
        <dbReference type="EMBL" id="TFC05111.1"/>
    </source>
</evidence>
<accession>A0A4R8W9M3</accession>
<dbReference type="Gene3D" id="3.60.10.10">
    <property type="entry name" value="Endonuclease/exonuclease/phosphatase"/>
    <property type="match status" value="1"/>
</dbReference>
<dbReference type="EMBL" id="SOFM01000017">
    <property type="protein sequence ID" value="TFC05111.1"/>
    <property type="molecule type" value="Genomic_DNA"/>
</dbReference>
<keyword evidence="4" id="KW-1185">Reference proteome</keyword>
<dbReference type="PANTHER" id="PTHR16320:SF1">
    <property type="entry name" value="SPHINGOMYELINASE DDB_G0288017"/>
    <property type="match status" value="1"/>
</dbReference>
<dbReference type="Proteomes" id="UP000297643">
    <property type="component" value="Unassembled WGS sequence"/>
</dbReference>